<accession>A0A258FCM6</accession>
<comment type="caution">
    <text evidence="3">The sequence shown here is derived from an EMBL/GenBank/DDBJ whole genome shotgun (WGS) entry which is preliminary data.</text>
</comment>
<dbReference type="InterPro" id="IPR051807">
    <property type="entry name" value="Sec-metab_biosynth-assoc"/>
</dbReference>
<protein>
    <recommendedName>
        <fullName evidence="2">YCII-related domain-containing protein</fullName>
    </recommendedName>
</protein>
<evidence type="ECO:0000256" key="1">
    <source>
        <dbReference type="ARBA" id="ARBA00007689"/>
    </source>
</evidence>
<evidence type="ECO:0000259" key="2">
    <source>
        <dbReference type="Pfam" id="PF03795"/>
    </source>
</evidence>
<dbReference type="Gene3D" id="3.30.70.1060">
    <property type="entry name" value="Dimeric alpha+beta barrel"/>
    <property type="match status" value="1"/>
</dbReference>
<dbReference type="Proteomes" id="UP000215595">
    <property type="component" value="Unassembled WGS sequence"/>
</dbReference>
<gene>
    <name evidence="3" type="ORF">B7Z01_15230</name>
</gene>
<dbReference type="InterPro" id="IPR011008">
    <property type="entry name" value="Dimeric_a/b-barrel"/>
</dbReference>
<dbReference type="SUPFAM" id="SSF54909">
    <property type="entry name" value="Dimeric alpha+beta barrel"/>
    <property type="match status" value="1"/>
</dbReference>
<dbReference type="EMBL" id="NCEB01000056">
    <property type="protein sequence ID" value="OYX29808.1"/>
    <property type="molecule type" value="Genomic_DNA"/>
</dbReference>
<dbReference type="PANTHER" id="PTHR33606:SF3">
    <property type="entry name" value="PROTEIN YCII"/>
    <property type="match status" value="1"/>
</dbReference>
<sequence>MQEPIAPAAADDAPPHVPKDETPLFLFVCKDGPAGPARRVEHLEGHLAHVEAHWRRYVVAGPMRRPGETALCGSYFLVRAADAEEAWCVMRGDPYITSDLYADIALTEITPSIGLWVGGKIWADAASIAHRATGG</sequence>
<feature type="domain" description="YCII-related" evidence="2">
    <location>
        <begin position="24"/>
        <end position="109"/>
    </location>
</feature>
<proteinExistence type="inferred from homology"/>
<dbReference type="AlphaFoldDB" id="A0A258FCM6"/>
<dbReference type="PANTHER" id="PTHR33606">
    <property type="entry name" value="PROTEIN YCII"/>
    <property type="match status" value="1"/>
</dbReference>
<reference evidence="3 4" key="1">
    <citation type="submission" date="2017-03" db="EMBL/GenBank/DDBJ databases">
        <title>Lifting the veil on microbial sulfur biogeochemistry in mining wastewaters.</title>
        <authorList>
            <person name="Kantor R.S."/>
            <person name="Colenbrander Nelson T."/>
            <person name="Marshall S."/>
            <person name="Bennett D."/>
            <person name="Apte S."/>
            <person name="Camacho D."/>
            <person name="Thomas B.C."/>
            <person name="Warren L.A."/>
            <person name="Banfield J.F."/>
        </authorList>
    </citation>
    <scope>NUCLEOTIDE SEQUENCE [LARGE SCALE GENOMIC DNA]</scope>
    <source>
        <strain evidence="3">32-69-9</strain>
    </source>
</reference>
<dbReference type="Pfam" id="PF03795">
    <property type="entry name" value="YCII"/>
    <property type="match status" value="1"/>
</dbReference>
<evidence type="ECO:0000313" key="3">
    <source>
        <dbReference type="EMBL" id="OYX29808.1"/>
    </source>
</evidence>
<organism evidence="3 4">
    <name type="scientific">Brevundimonas subvibrioides</name>
    <dbReference type="NCBI Taxonomy" id="74313"/>
    <lineage>
        <taxon>Bacteria</taxon>
        <taxon>Pseudomonadati</taxon>
        <taxon>Pseudomonadota</taxon>
        <taxon>Alphaproteobacteria</taxon>
        <taxon>Caulobacterales</taxon>
        <taxon>Caulobacteraceae</taxon>
        <taxon>Brevundimonas</taxon>
    </lineage>
</organism>
<name>A0A258FCM6_9CAUL</name>
<dbReference type="InterPro" id="IPR005545">
    <property type="entry name" value="YCII"/>
</dbReference>
<comment type="similarity">
    <text evidence="1">Belongs to the YciI family.</text>
</comment>
<evidence type="ECO:0000313" key="4">
    <source>
        <dbReference type="Proteomes" id="UP000215595"/>
    </source>
</evidence>